<accession>A0AAE0VNH6</accession>
<organism evidence="16 17">
    <name type="scientific">Potamilus streckersoni</name>
    <dbReference type="NCBI Taxonomy" id="2493646"/>
    <lineage>
        <taxon>Eukaryota</taxon>
        <taxon>Metazoa</taxon>
        <taxon>Spiralia</taxon>
        <taxon>Lophotrochozoa</taxon>
        <taxon>Mollusca</taxon>
        <taxon>Bivalvia</taxon>
        <taxon>Autobranchia</taxon>
        <taxon>Heteroconchia</taxon>
        <taxon>Palaeoheterodonta</taxon>
        <taxon>Unionida</taxon>
        <taxon>Unionoidea</taxon>
        <taxon>Unionidae</taxon>
        <taxon>Ambleminae</taxon>
        <taxon>Lampsilini</taxon>
        <taxon>Potamilus</taxon>
    </lineage>
</organism>
<dbReference type="EMBL" id="JAEAOA010002069">
    <property type="protein sequence ID" value="KAK3584116.1"/>
    <property type="molecule type" value="Genomic_DNA"/>
</dbReference>
<comment type="catalytic activity">
    <reaction evidence="10">
        <text>(2R)-hydroxyhexadecanoyl-CoA = pentadecanal + formyl-CoA</text>
        <dbReference type="Rhea" id="RHEA:55212"/>
        <dbReference type="ChEBI" id="CHEBI:17302"/>
        <dbReference type="ChEBI" id="CHEBI:57376"/>
        <dbReference type="ChEBI" id="CHEBI:138654"/>
    </reaction>
    <physiologicalReaction direction="left-to-right" evidence="10">
        <dbReference type="Rhea" id="RHEA:55213"/>
    </physiologicalReaction>
</comment>
<evidence type="ECO:0000256" key="7">
    <source>
        <dbReference type="ARBA" id="ARBA00023052"/>
    </source>
</evidence>
<evidence type="ECO:0000256" key="6">
    <source>
        <dbReference type="ARBA" id="ARBA00022840"/>
    </source>
</evidence>
<dbReference type="GO" id="GO:0016301">
    <property type="term" value="F:kinase activity"/>
    <property type="evidence" value="ECO:0007669"/>
    <property type="project" value="UniProtKB-KW"/>
</dbReference>
<evidence type="ECO:0000256" key="4">
    <source>
        <dbReference type="ARBA" id="ARBA00022741"/>
    </source>
</evidence>
<dbReference type="SUPFAM" id="SSF52467">
    <property type="entry name" value="DHS-like NAD/FAD-binding domain"/>
    <property type="match status" value="1"/>
</dbReference>
<dbReference type="InterPro" id="IPR011766">
    <property type="entry name" value="TPP_enzyme_TPP-bd"/>
</dbReference>
<dbReference type="NCBIfam" id="TIGR04377">
    <property type="entry name" value="myo_inos_iolD"/>
    <property type="match status" value="1"/>
</dbReference>
<dbReference type="Gene3D" id="3.20.20.70">
    <property type="entry name" value="Aldolase class I"/>
    <property type="match status" value="1"/>
</dbReference>
<dbReference type="GO" id="GO:0000287">
    <property type="term" value="F:magnesium ion binding"/>
    <property type="evidence" value="ECO:0007669"/>
    <property type="project" value="InterPro"/>
</dbReference>
<dbReference type="NCBIfam" id="TIGR04382">
    <property type="entry name" value="myo_inos_iolC_N"/>
    <property type="match status" value="1"/>
</dbReference>
<dbReference type="InterPro" id="IPR029056">
    <property type="entry name" value="Ribokinase-like"/>
</dbReference>
<dbReference type="InterPro" id="IPR023314">
    <property type="entry name" value="Myo_inos_IolC-like_sf"/>
</dbReference>
<feature type="domain" description="Thiamine pyrophosphate enzyme TPP-binding" evidence="13">
    <location>
        <begin position="1030"/>
        <end position="1185"/>
    </location>
</feature>
<dbReference type="Pfam" id="PF00294">
    <property type="entry name" value="PfkB"/>
    <property type="match status" value="1"/>
</dbReference>
<dbReference type="PROSITE" id="PS00187">
    <property type="entry name" value="TPP_ENZYMES"/>
    <property type="match status" value="1"/>
</dbReference>
<keyword evidence="4" id="KW-0547">Nucleotide-binding</keyword>
<dbReference type="InterPro" id="IPR029035">
    <property type="entry name" value="DHS-like_NAD/FAD-binding_dom"/>
</dbReference>
<dbReference type="InterPro" id="IPR011611">
    <property type="entry name" value="PfkB_dom"/>
</dbReference>
<evidence type="ECO:0000313" key="17">
    <source>
        <dbReference type="Proteomes" id="UP001195483"/>
    </source>
</evidence>
<feature type="domain" description="DUF2090" evidence="15">
    <location>
        <begin position="333"/>
        <end position="634"/>
    </location>
</feature>
<evidence type="ECO:0000259" key="14">
    <source>
        <dbReference type="Pfam" id="PF02776"/>
    </source>
</evidence>
<dbReference type="InterPro" id="IPR002173">
    <property type="entry name" value="Carboh/pur_kinase_PfkB_CS"/>
</dbReference>
<evidence type="ECO:0000313" key="16">
    <source>
        <dbReference type="EMBL" id="KAK3584116.1"/>
    </source>
</evidence>
<proteinExistence type="inferred from homology"/>
<dbReference type="GO" id="GO:0019310">
    <property type="term" value="P:inositol catabolic process"/>
    <property type="evidence" value="ECO:0007669"/>
    <property type="project" value="InterPro"/>
</dbReference>
<dbReference type="Gene3D" id="2.20.150.10">
    <property type="entry name" value="putative 5-dehydro-2- deoxygluconokinase"/>
    <property type="match status" value="1"/>
</dbReference>
<dbReference type="Gene3D" id="3.40.50.970">
    <property type="match status" value="2"/>
</dbReference>
<dbReference type="PROSITE" id="PS00584">
    <property type="entry name" value="PFKB_KINASES_2"/>
    <property type="match status" value="1"/>
</dbReference>
<evidence type="ECO:0000256" key="3">
    <source>
        <dbReference type="ARBA" id="ARBA00022679"/>
    </source>
</evidence>
<keyword evidence="6" id="KW-0067">ATP-binding</keyword>
<comment type="caution">
    <text evidence="16">The sequence shown here is derived from an EMBL/GenBank/DDBJ whole genome shotgun (WGS) entry which is preliminary data.</text>
</comment>
<dbReference type="InterPro" id="IPR045229">
    <property type="entry name" value="TPP_enz"/>
</dbReference>
<dbReference type="GO" id="GO:0003984">
    <property type="term" value="F:acetolactate synthase activity"/>
    <property type="evidence" value="ECO:0007669"/>
    <property type="project" value="TreeGrafter"/>
</dbReference>
<dbReference type="GO" id="GO:0005524">
    <property type="term" value="F:ATP binding"/>
    <property type="evidence" value="ECO:0007669"/>
    <property type="project" value="UniProtKB-KW"/>
</dbReference>
<dbReference type="InterPro" id="IPR030817">
    <property type="entry name" value="Myo_inos_IolD"/>
</dbReference>
<dbReference type="InterPro" id="IPR000399">
    <property type="entry name" value="TPP-bd_CS"/>
</dbReference>
<dbReference type="GO" id="GO:0005948">
    <property type="term" value="C:acetolactate synthase complex"/>
    <property type="evidence" value="ECO:0007669"/>
    <property type="project" value="TreeGrafter"/>
</dbReference>
<comment type="similarity">
    <text evidence="1">Belongs to the TPP enzyme family.</text>
</comment>
<evidence type="ECO:0000256" key="5">
    <source>
        <dbReference type="ARBA" id="ARBA00022777"/>
    </source>
</evidence>
<dbReference type="InterPro" id="IPR029061">
    <property type="entry name" value="THDP-binding"/>
</dbReference>
<sequence length="1230" mass="134696">MKNNTSFDTNKPLDLICLGRAGVDIYASQIGAKLEDVTLFNKYLGGSSANIAFGTARLGLKSSMLTRVGDEHMGRFIRQSLAAEGCDVSHVVTDRERLTALVLLGIKDQETFPLIFYRENCADMAVSKTDFDEAYIASAKTLLITGTHFSTGQTKSVSTLAADYARRNNTRTVLDIDYRPVLWGLTGKGDGESRFISSDTVTTHLQSVVPLFDLIVGTEEEFYIAGGSQDIITALKNLRAICPSTVFAVKRGPYGCTVFDSKIPENISQGFSVKGVQVEVLNVLGAGDAFMSGFLKGWINGEDYERCCTYANACGALVVSRHACSPSMPTLPELDYYLKTAHAVAYPDKDETLNRLHRKTRPHREFNELCIFAFDHRTQIADMQKQAEAEHISISDIKMLMGKAFLACAGQMDKSLSAGVLVDDVYGQKALNALTGKGFWIARPVELPLSRPIEFQGSGSIGSQLMSWPAEHIVKCLIYYHPDDDIAVRDAQEKKIAELYHSCRLSGHDLLLEIIPPADMIKDNTTIVRAVSRLYELGIYPEWWKLESSPPEVWNELGKIIRRYDPYCRGIVILGLDAPLESFEKEFVGLRSQSIVKGFAIGRTVFKEPLNRYLRDRNELTAAQALVKYLTAQYTVSDGKEVPLFAGTFAIFGHGNVAGLGEALSAVKDIFPTYRAHNEQAMACSAIAYAKTLNRQRMMMCTTSIGPGATNMVTAAALASANRLPVLLVPGDVFATRAPDPVLQQVESFQDGTISANDCFRPVSRYFDRIERPEYLLTALPRALNVLTDMALCGPVTLAFPQDVQTMMYGYPEHFFEKNVRYCHRPAPDKVELEKAAALLRTSKKPFIVAGGGVHYADAVKELEKFASACAVPVSETQAGKSALSWEHPLNMGSIGVTGSSSANNLAKEADLIIAVGTRLQDFTTGSRSVFGNRDVPLIQINIQSYDAIKHGAVALTGDAKTILHSLNEYFQSPLSDSAWQKKATDERSQWLKTVESSTAIVNPDLPGDAEVIGVVNKLLHEDDIVVGAAGSLPGELHKLLKVKRPNAYHMEYGYSCMGYEIAGGIGVKMARPDREVIVMLGDGSYLMMNSEIAASVMLGTKMIIILLDNMGFGCINRLQAACGGQGYNNLLKDCIAPGGPHPVVQFAEHARALGANAEKINSLHDLPEAMLRARASQKTYLIEIKTDPMPSTKEGGCWWEVAIPEVSASPKVNAAHQDYLKNKKELQAK</sequence>
<dbReference type="AlphaFoldDB" id="A0AAE0VNH6"/>
<gene>
    <name evidence="16" type="ORF">CHS0354_035192</name>
</gene>
<evidence type="ECO:0000259" key="15">
    <source>
        <dbReference type="Pfam" id="PF09863"/>
    </source>
</evidence>
<dbReference type="SUPFAM" id="SSF52518">
    <property type="entry name" value="Thiamin diphosphate-binding fold (THDP-binding)"/>
    <property type="match status" value="2"/>
</dbReference>
<reference evidence="16" key="3">
    <citation type="submission" date="2023-05" db="EMBL/GenBank/DDBJ databases">
        <authorList>
            <person name="Smith C.H."/>
        </authorList>
    </citation>
    <scope>NUCLEOTIDE SEQUENCE</scope>
    <source>
        <strain evidence="16">CHS0354</strain>
        <tissue evidence="16">Mantle</tissue>
    </source>
</reference>
<dbReference type="GO" id="GO:0030976">
    <property type="term" value="F:thiamine pyrophosphate binding"/>
    <property type="evidence" value="ECO:0007669"/>
    <property type="project" value="InterPro"/>
</dbReference>
<dbReference type="GO" id="GO:0006796">
    <property type="term" value="P:phosphate-containing compound metabolic process"/>
    <property type="evidence" value="ECO:0007669"/>
    <property type="project" value="UniProtKB-ARBA"/>
</dbReference>
<keyword evidence="3" id="KW-0808">Transferase</keyword>
<dbReference type="SUPFAM" id="SSF53613">
    <property type="entry name" value="Ribokinase-like"/>
    <property type="match status" value="1"/>
</dbReference>
<keyword evidence="5" id="KW-0418">Kinase</keyword>
<keyword evidence="17" id="KW-1185">Reference proteome</keyword>
<dbReference type="GO" id="GO:0009097">
    <property type="term" value="P:isoleucine biosynthetic process"/>
    <property type="evidence" value="ECO:0007669"/>
    <property type="project" value="TreeGrafter"/>
</dbReference>
<dbReference type="Gene3D" id="3.40.50.1220">
    <property type="entry name" value="TPP-binding domain"/>
    <property type="match status" value="1"/>
</dbReference>
<comment type="catalytic activity">
    <reaction evidence="9">
        <text>2-hydroxyoctadecanoyl-CoA = heptadecanal + formyl-CoA</text>
        <dbReference type="Rhea" id="RHEA:55196"/>
        <dbReference type="ChEBI" id="CHEBI:57376"/>
        <dbReference type="ChEBI" id="CHEBI:74116"/>
        <dbReference type="ChEBI" id="CHEBI:138631"/>
    </reaction>
    <physiologicalReaction direction="left-to-right" evidence="9">
        <dbReference type="Rhea" id="RHEA:55197"/>
    </physiologicalReaction>
</comment>
<dbReference type="Gene3D" id="3.40.1190.20">
    <property type="match status" value="1"/>
</dbReference>
<feature type="domain" description="Thiamine pyrophosphate enzyme central" evidence="11">
    <location>
        <begin position="833"/>
        <end position="967"/>
    </location>
</feature>
<evidence type="ECO:0000259" key="13">
    <source>
        <dbReference type="Pfam" id="PF02775"/>
    </source>
</evidence>
<dbReference type="PANTHER" id="PTHR18968:SF9">
    <property type="entry name" value="3D-(3,5_4)-TRIHYDROXYCYCLOHEXANE-1,2-DIONE HYDROLASE"/>
    <property type="match status" value="1"/>
</dbReference>
<reference evidence="16" key="1">
    <citation type="journal article" date="2021" name="Genome Biol. Evol.">
        <title>A High-Quality Reference Genome for a Parasitic Bivalve with Doubly Uniparental Inheritance (Bivalvia: Unionida).</title>
        <authorList>
            <person name="Smith C.H."/>
        </authorList>
    </citation>
    <scope>NUCLEOTIDE SEQUENCE</scope>
    <source>
        <strain evidence="16">CHS0354</strain>
    </source>
</reference>
<dbReference type="Pfam" id="PF02775">
    <property type="entry name" value="TPP_enzyme_C"/>
    <property type="match status" value="1"/>
</dbReference>
<name>A0AAE0VNH6_9BIVA</name>
<dbReference type="Proteomes" id="UP001195483">
    <property type="component" value="Unassembled WGS sequence"/>
</dbReference>
<evidence type="ECO:0000259" key="11">
    <source>
        <dbReference type="Pfam" id="PF00205"/>
    </source>
</evidence>
<evidence type="ECO:0000256" key="1">
    <source>
        <dbReference type="ARBA" id="ARBA00007812"/>
    </source>
</evidence>
<reference evidence="16" key="2">
    <citation type="journal article" date="2021" name="Genome Biol. Evol.">
        <title>Developing a high-quality reference genome for a parasitic bivalve with doubly uniparental inheritance (Bivalvia: Unionida).</title>
        <authorList>
            <person name="Smith C.H."/>
        </authorList>
    </citation>
    <scope>NUCLEOTIDE SEQUENCE</scope>
    <source>
        <strain evidence="16">CHS0354</strain>
        <tissue evidence="16">Mantle</tissue>
    </source>
</reference>
<protein>
    <recommendedName>
        <fullName evidence="2">2-hydroxyacyl-CoA lyase 2</fullName>
    </recommendedName>
    <alternativeName>
        <fullName evidence="8">IlvB-like protein</fullName>
    </alternativeName>
</protein>
<dbReference type="GO" id="GO:0050660">
    <property type="term" value="F:flavin adenine dinucleotide binding"/>
    <property type="evidence" value="ECO:0007669"/>
    <property type="project" value="TreeGrafter"/>
</dbReference>
<dbReference type="PANTHER" id="PTHR18968">
    <property type="entry name" value="THIAMINE PYROPHOSPHATE ENZYMES"/>
    <property type="match status" value="1"/>
</dbReference>
<evidence type="ECO:0000259" key="12">
    <source>
        <dbReference type="Pfam" id="PF00294"/>
    </source>
</evidence>
<feature type="domain" description="Carbohydrate kinase PfkB" evidence="12">
    <location>
        <begin position="15"/>
        <end position="330"/>
    </location>
</feature>
<dbReference type="GO" id="GO:0009099">
    <property type="term" value="P:L-valine biosynthetic process"/>
    <property type="evidence" value="ECO:0007669"/>
    <property type="project" value="TreeGrafter"/>
</dbReference>
<feature type="domain" description="Thiamine pyrophosphate enzyme N-terminal TPP-binding" evidence="14">
    <location>
        <begin position="659"/>
        <end position="744"/>
    </location>
</feature>
<dbReference type="GO" id="GO:0016823">
    <property type="term" value="F:hydrolase activity, acting on acid carbon-carbon bonds, in ketonic substances"/>
    <property type="evidence" value="ECO:0007669"/>
    <property type="project" value="InterPro"/>
</dbReference>
<evidence type="ECO:0000256" key="9">
    <source>
        <dbReference type="ARBA" id="ARBA00048738"/>
    </source>
</evidence>
<evidence type="ECO:0000256" key="8">
    <source>
        <dbReference type="ARBA" id="ARBA00030510"/>
    </source>
</evidence>
<dbReference type="Pfam" id="PF09863">
    <property type="entry name" value="DUF2090"/>
    <property type="match status" value="1"/>
</dbReference>
<dbReference type="InterPro" id="IPR018659">
    <property type="entry name" value="DUF2090"/>
</dbReference>
<evidence type="ECO:0000256" key="10">
    <source>
        <dbReference type="ARBA" id="ARBA00048767"/>
    </source>
</evidence>
<dbReference type="Pfam" id="PF00205">
    <property type="entry name" value="TPP_enzyme_M"/>
    <property type="match status" value="1"/>
</dbReference>
<dbReference type="InterPro" id="IPR030830">
    <property type="entry name" value="Myo_inos_IolC"/>
</dbReference>
<evidence type="ECO:0000256" key="2">
    <source>
        <dbReference type="ARBA" id="ARBA00018936"/>
    </source>
</evidence>
<dbReference type="InterPro" id="IPR012001">
    <property type="entry name" value="Thiamin_PyroP_enz_TPP-bd_dom"/>
</dbReference>
<dbReference type="Pfam" id="PF02776">
    <property type="entry name" value="TPP_enzyme_N"/>
    <property type="match status" value="1"/>
</dbReference>
<dbReference type="InterPro" id="IPR013785">
    <property type="entry name" value="Aldolase_TIM"/>
</dbReference>
<dbReference type="CDD" id="cd01166">
    <property type="entry name" value="KdgK"/>
    <property type="match status" value="1"/>
</dbReference>
<dbReference type="InterPro" id="IPR012000">
    <property type="entry name" value="Thiamin_PyroP_enz_cen_dom"/>
</dbReference>
<dbReference type="CDD" id="cd07035">
    <property type="entry name" value="TPP_PYR_POX_like"/>
    <property type="match status" value="1"/>
</dbReference>
<keyword evidence="7" id="KW-0786">Thiamine pyrophosphate</keyword>